<gene>
    <name evidence="1" type="ORF">F3Y22_tig00117048pilonHSYRG00782</name>
</gene>
<evidence type="ECO:0000313" key="2">
    <source>
        <dbReference type="Proteomes" id="UP000436088"/>
    </source>
</evidence>
<proteinExistence type="predicted"/>
<sequence length="137" mass="15389">MPQLLLGVVESLLCSVFIKPSQKHSEWESFSSWCFFLSTLNMGMLILVNNIYLPDVNYALGALYYLCNKSNREEILKPEVIDVIERYAAAQTVNNVAKLVAMGDHIALTKGVGNFRVQIAIAGFSLDIRQFDMAYGY</sequence>
<dbReference type="InterPro" id="IPR042462">
    <property type="entry name" value="ARMC7"/>
</dbReference>
<protein>
    <submittedName>
        <fullName evidence="1">ARM repeat superfamily protein isoform 2</fullName>
    </submittedName>
</protein>
<accession>A0A6A2W9I4</accession>
<dbReference type="PANTHER" id="PTHR46263:SF1">
    <property type="entry name" value="ARMADILLO REPEAT-CONTAINING PROTEIN 7"/>
    <property type="match status" value="1"/>
</dbReference>
<dbReference type="EMBL" id="VEPZ02001787">
    <property type="protein sequence ID" value="KAE8654563.1"/>
    <property type="molecule type" value="Genomic_DNA"/>
</dbReference>
<comment type="caution">
    <text evidence="1">The sequence shown here is derived from an EMBL/GenBank/DDBJ whole genome shotgun (WGS) entry which is preliminary data.</text>
</comment>
<dbReference type="AlphaFoldDB" id="A0A6A2W9I4"/>
<keyword evidence="2" id="KW-1185">Reference proteome</keyword>
<name>A0A6A2W9I4_HIBSY</name>
<organism evidence="1 2">
    <name type="scientific">Hibiscus syriacus</name>
    <name type="common">Rose of Sharon</name>
    <dbReference type="NCBI Taxonomy" id="106335"/>
    <lineage>
        <taxon>Eukaryota</taxon>
        <taxon>Viridiplantae</taxon>
        <taxon>Streptophyta</taxon>
        <taxon>Embryophyta</taxon>
        <taxon>Tracheophyta</taxon>
        <taxon>Spermatophyta</taxon>
        <taxon>Magnoliopsida</taxon>
        <taxon>eudicotyledons</taxon>
        <taxon>Gunneridae</taxon>
        <taxon>Pentapetalae</taxon>
        <taxon>rosids</taxon>
        <taxon>malvids</taxon>
        <taxon>Malvales</taxon>
        <taxon>Malvaceae</taxon>
        <taxon>Malvoideae</taxon>
        <taxon>Hibiscus</taxon>
    </lineage>
</organism>
<dbReference type="Proteomes" id="UP000436088">
    <property type="component" value="Unassembled WGS sequence"/>
</dbReference>
<dbReference type="PANTHER" id="PTHR46263">
    <property type="entry name" value="ARMADILLO REPEAT-CONTAINING PROTEIN 7"/>
    <property type="match status" value="1"/>
</dbReference>
<reference evidence="1" key="1">
    <citation type="submission" date="2019-09" db="EMBL/GenBank/DDBJ databases">
        <title>Draft genome information of white flower Hibiscus syriacus.</title>
        <authorList>
            <person name="Kim Y.-M."/>
        </authorList>
    </citation>
    <scope>NUCLEOTIDE SEQUENCE [LARGE SCALE GENOMIC DNA]</scope>
    <source>
        <strain evidence="1">YM2019G1</strain>
    </source>
</reference>
<evidence type="ECO:0000313" key="1">
    <source>
        <dbReference type="EMBL" id="KAE8654563.1"/>
    </source>
</evidence>